<dbReference type="Pfam" id="PF00756">
    <property type="entry name" value="Esterase"/>
    <property type="match status" value="1"/>
</dbReference>
<organism evidence="1 2">
    <name type="scientific">Paenibacillus contaminans</name>
    <dbReference type="NCBI Taxonomy" id="450362"/>
    <lineage>
        <taxon>Bacteria</taxon>
        <taxon>Bacillati</taxon>
        <taxon>Bacillota</taxon>
        <taxon>Bacilli</taxon>
        <taxon>Bacillales</taxon>
        <taxon>Paenibacillaceae</taxon>
        <taxon>Paenibacillus</taxon>
    </lineage>
</organism>
<gene>
    <name evidence="1" type="ORF">DQG23_25195</name>
</gene>
<dbReference type="EMBL" id="QMFB01000016">
    <property type="protein sequence ID" value="RAV18601.1"/>
    <property type="molecule type" value="Genomic_DNA"/>
</dbReference>
<dbReference type="InterPro" id="IPR050583">
    <property type="entry name" value="Mycobacterial_A85_antigen"/>
</dbReference>
<keyword evidence="2" id="KW-1185">Reference proteome</keyword>
<dbReference type="AlphaFoldDB" id="A0A329MF68"/>
<protein>
    <submittedName>
        <fullName evidence="1">Esterase family protein</fullName>
    </submittedName>
</protein>
<dbReference type="PANTHER" id="PTHR48098">
    <property type="entry name" value="ENTEROCHELIN ESTERASE-RELATED"/>
    <property type="match status" value="1"/>
</dbReference>
<dbReference type="OrthoDB" id="9803578at2"/>
<name>A0A329MF68_9BACL</name>
<evidence type="ECO:0000313" key="1">
    <source>
        <dbReference type="EMBL" id="RAV18601.1"/>
    </source>
</evidence>
<proteinExistence type="predicted"/>
<dbReference type="RefSeq" id="WP_113033790.1">
    <property type="nucleotide sequence ID" value="NZ_QMFB01000016.1"/>
</dbReference>
<dbReference type="PANTHER" id="PTHR48098:SF3">
    <property type="entry name" value="IRON(III) ENTEROBACTIN ESTERASE"/>
    <property type="match status" value="1"/>
</dbReference>
<evidence type="ECO:0000313" key="2">
    <source>
        <dbReference type="Proteomes" id="UP000250369"/>
    </source>
</evidence>
<dbReference type="InterPro" id="IPR029058">
    <property type="entry name" value="AB_hydrolase_fold"/>
</dbReference>
<comment type="caution">
    <text evidence="1">The sequence shown here is derived from an EMBL/GenBank/DDBJ whole genome shotgun (WGS) entry which is preliminary data.</text>
</comment>
<accession>A0A329MF68</accession>
<reference evidence="1 2" key="1">
    <citation type="journal article" date="2009" name="Int. J. Syst. Evol. Microbiol.">
        <title>Paenibacillus contaminans sp. nov., isolated from a contaminated laboratory plate.</title>
        <authorList>
            <person name="Chou J.H."/>
            <person name="Lee J.H."/>
            <person name="Lin M.C."/>
            <person name="Chang P.S."/>
            <person name="Arun A.B."/>
            <person name="Young C.C."/>
            <person name="Chen W.M."/>
        </authorList>
    </citation>
    <scope>NUCLEOTIDE SEQUENCE [LARGE SCALE GENOMIC DNA]</scope>
    <source>
        <strain evidence="1 2">CKOBP-6</strain>
    </source>
</reference>
<sequence length="242" mass="27543">MFDSRHYARTIVKENIRSSALGKERPLTVYLPPGYNELLSYPVIYCQDGLEFFNFGRIATQTNYMIMEENVEPPIIVGVEVDKALRSEEYDPTGARFEAYRDFFINELLPGVESRFPVRRSADERILAGDSLGGTVSLHLALDAPQLFRKVIALSGAFYEATQLRLQEETDLSFLELFMAVGLQEQAVEVSRGVYDFLQANRNAARLLTERGAKVSYEEKDGKHLWGFWQNELPSALRLFLG</sequence>
<dbReference type="Gene3D" id="3.40.50.1820">
    <property type="entry name" value="alpha/beta hydrolase"/>
    <property type="match status" value="1"/>
</dbReference>
<dbReference type="SUPFAM" id="SSF53474">
    <property type="entry name" value="alpha/beta-Hydrolases"/>
    <property type="match status" value="1"/>
</dbReference>
<dbReference type="Proteomes" id="UP000250369">
    <property type="component" value="Unassembled WGS sequence"/>
</dbReference>
<dbReference type="InterPro" id="IPR000801">
    <property type="entry name" value="Esterase-like"/>
</dbReference>